<organism evidence="2 3">
    <name type="scientific">Hydrogenophaga intermedia</name>
    <dbReference type="NCBI Taxonomy" id="65786"/>
    <lineage>
        <taxon>Bacteria</taxon>
        <taxon>Pseudomonadati</taxon>
        <taxon>Pseudomonadota</taxon>
        <taxon>Betaproteobacteria</taxon>
        <taxon>Burkholderiales</taxon>
        <taxon>Comamonadaceae</taxon>
        <taxon>Hydrogenophaga</taxon>
    </lineage>
</organism>
<keyword evidence="2" id="KW-0808">Transferase</keyword>
<dbReference type="InterPro" id="IPR051678">
    <property type="entry name" value="AGP_Transferase"/>
</dbReference>
<dbReference type="PANTHER" id="PTHR21310:SF40">
    <property type="entry name" value="AMINOGLYCOSIDE PHOSPHOTRANSFERASE DOMAIN-CONTAINING PROTEIN-RELATED"/>
    <property type="match status" value="1"/>
</dbReference>
<dbReference type="InterPro" id="IPR011009">
    <property type="entry name" value="Kinase-like_dom_sf"/>
</dbReference>
<evidence type="ECO:0000259" key="1">
    <source>
        <dbReference type="Pfam" id="PF01636"/>
    </source>
</evidence>
<gene>
    <name evidence="2" type="ORF">BN948_04645</name>
</gene>
<feature type="domain" description="Aminoglycoside phosphotransferase" evidence="1">
    <location>
        <begin position="54"/>
        <end position="292"/>
    </location>
</feature>
<dbReference type="EMBL" id="CCAE010000069">
    <property type="protein sequence ID" value="CDN90203.1"/>
    <property type="molecule type" value="Genomic_DNA"/>
</dbReference>
<name>A0A1L1PR24_HYDIT</name>
<proteinExistence type="predicted"/>
<dbReference type="PANTHER" id="PTHR21310">
    <property type="entry name" value="AMINOGLYCOSIDE PHOSPHOTRANSFERASE-RELATED-RELATED"/>
    <property type="match status" value="1"/>
</dbReference>
<sequence length="358" mass="39139">MNAPSLDLSADTLSRRLGPFLSRALQRPLRLDGWRRFPAGFSWITLGVRATPDGGGEAIDLILRIGDPRGLLAPYRAEPEFRALEALQGLAALPVPRVFAFSDDPSVIGAPFLVTGRVDGDTPMPWKGAAEARGEARNASLAQDFTDGLAALHGVDWRATPLQRLWGEVDAASVAREQTLYWWRHAGFADDATKAPPQMHHAMRWLLRHAPTAPRVVIVHGDYRVGNFLQQDGRITAVLDWELVHAGDPHEDLAWAALRVFSGGTGRVGGIMDRAAFTERYAHQAGFTPDPVAWRYYEVLGLYKSASMLLSAAQRVESGRAQDVRMASMGFQVASTLLELNRLMAEAASEARGVELAS</sequence>
<protein>
    <submittedName>
        <fullName evidence="2">Aminoglycoside phosphotransferase</fullName>
    </submittedName>
</protein>
<dbReference type="InterPro" id="IPR002575">
    <property type="entry name" value="Aminoglycoside_PTrfase"/>
</dbReference>
<dbReference type="GO" id="GO:0016740">
    <property type="term" value="F:transferase activity"/>
    <property type="evidence" value="ECO:0007669"/>
    <property type="project" value="UniProtKB-KW"/>
</dbReference>
<evidence type="ECO:0000313" key="3">
    <source>
        <dbReference type="Proteomes" id="UP000028878"/>
    </source>
</evidence>
<dbReference type="InterPro" id="IPR041726">
    <property type="entry name" value="ACAD10_11_N"/>
</dbReference>
<dbReference type="Gene3D" id="3.90.1200.10">
    <property type="match status" value="1"/>
</dbReference>
<dbReference type="Gene3D" id="3.30.200.20">
    <property type="entry name" value="Phosphorylase Kinase, domain 1"/>
    <property type="match status" value="1"/>
</dbReference>
<accession>A0A1L1PR24</accession>
<evidence type="ECO:0000313" key="2">
    <source>
        <dbReference type="EMBL" id="CDN90203.1"/>
    </source>
</evidence>
<keyword evidence="3" id="KW-1185">Reference proteome</keyword>
<dbReference type="Pfam" id="PF01636">
    <property type="entry name" value="APH"/>
    <property type="match status" value="1"/>
</dbReference>
<dbReference type="RefSeq" id="WP_009516095.1">
    <property type="nucleotide sequence ID" value="NZ_CCAE010000069.1"/>
</dbReference>
<reference evidence="3" key="1">
    <citation type="submission" date="2014-11" db="EMBL/GenBank/DDBJ databases">
        <title>Draft genome sequence of Hydrogenophaga intermedia S1.</title>
        <authorList>
            <person name="Gan H.M."/>
            <person name="Chew T.H."/>
            <person name="Stolz A."/>
        </authorList>
    </citation>
    <scope>NUCLEOTIDE SEQUENCE [LARGE SCALE GENOMIC DNA]</scope>
    <source>
        <strain evidence="3">S1</strain>
    </source>
</reference>
<dbReference type="AlphaFoldDB" id="A0A1L1PR24"/>
<dbReference type="CDD" id="cd05154">
    <property type="entry name" value="ACAD10_11_N-like"/>
    <property type="match status" value="1"/>
</dbReference>
<dbReference type="Proteomes" id="UP000028878">
    <property type="component" value="Unassembled WGS sequence"/>
</dbReference>
<dbReference type="SUPFAM" id="SSF56112">
    <property type="entry name" value="Protein kinase-like (PK-like)"/>
    <property type="match status" value="1"/>
</dbReference>